<feature type="coiled-coil region" evidence="3">
    <location>
        <begin position="7"/>
        <end position="51"/>
    </location>
</feature>
<feature type="compositionally biased region" description="Pro residues" evidence="4">
    <location>
        <begin position="218"/>
        <end position="237"/>
    </location>
</feature>
<dbReference type="Gene3D" id="3.30.70.330">
    <property type="match status" value="5"/>
</dbReference>
<evidence type="ECO:0000256" key="1">
    <source>
        <dbReference type="ARBA" id="ARBA00022884"/>
    </source>
</evidence>
<feature type="region of interest" description="Disordered" evidence="4">
    <location>
        <begin position="212"/>
        <end position="240"/>
    </location>
</feature>
<feature type="domain" description="RRM" evidence="5">
    <location>
        <begin position="428"/>
        <end position="499"/>
    </location>
</feature>
<dbReference type="EMBL" id="UXSR01005239">
    <property type="protein sequence ID" value="VDD80157.1"/>
    <property type="molecule type" value="Genomic_DNA"/>
</dbReference>
<dbReference type="SMART" id="SM00360">
    <property type="entry name" value="RRM"/>
    <property type="match status" value="5"/>
</dbReference>
<dbReference type="PANTHER" id="PTHR11176">
    <property type="entry name" value="BOULE-RELATED"/>
    <property type="match status" value="1"/>
</dbReference>
<evidence type="ECO:0000313" key="6">
    <source>
        <dbReference type="EMBL" id="VDD80157.1"/>
    </source>
</evidence>
<organism evidence="8">
    <name type="scientific">Mesocestoides corti</name>
    <name type="common">Flatworm</name>
    <dbReference type="NCBI Taxonomy" id="53468"/>
    <lineage>
        <taxon>Eukaryota</taxon>
        <taxon>Metazoa</taxon>
        <taxon>Spiralia</taxon>
        <taxon>Lophotrochozoa</taxon>
        <taxon>Platyhelminthes</taxon>
        <taxon>Cestoda</taxon>
        <taxon>Eucestoda</taxon>
        <taxon>Cyclophyllidea</taxon>
        <taxon>Mesocestoididae</taxon>
        <taxon>Mesocestoides</taxon>
    </lineage>
</organism>
<dbReference type="OrthoDB" id="6245048at2759"/>
<keyword evidence="3" id="KW-0175">Coiled coil</keyword>
<reference evidence="6 7" key="2">
    <citation type="submission" date="2018-10" db="EMBL/GenBank/DDBJ databases">
        <authorList>
            <consortium name="Pathogen Informatics"/>
        </authorList>
    </citation>
    <scope>NUCLEOTIDE SEQUENCE [LARGE SCALE GENOMIC DNA]</scope>
</reference>
<feature type="domain" description="RRM" evidence="5">
    <location>
        <begin position="240"/>
        <end position="330"/>
    </location>
</feature>
<dbReference type="Proteomes" id="UP000267029">
    <property type="component" value="Unassembled WGS sequence"/>
</dbReference>
<dbReference type="Pfam" id="PF00076">
    <property type="entry name" value="RRM_1"/>
    <property type="match status" value="4"/>
</dbReference>
<keyword evidence="1 2" id="KW-0694">RNA-binding</keyword>
<evidence type="ECO:0000259" key="5">
    <source>
        <dbReference type="PROSITE" id="PS50102"/>
    </source>
</evidence>
<keyword evidence="7" id="KW-1185">Reference proteome</keyword>
<accession>A0A0R3UG50</accession>
<evidence type="ECO:0000313" key="7">
    <source>
        <dbReference type="Proteomes" id="UP000267029"/>
    </source>
</evidence>
<reference evidence="8" key="1">
    <citation type="submission" date="2016-04" db="UniProtKB">
        <authorList>
            <consortium name="WormBaseParasite"/>
        </authorList>
    </citation>
    <scope>IDENTIFICATION</scope>
</reference>
<feature type="region of interest" description="Disordered" evidence="4">
    <location>
        <begin position="326"/>
        <end position="358"/>
    </location>
</feature>
<feature type="domain" description="RRM" evidence="5">
    <location>
        <begin position="136"/>
        <end position="207"/>
    </location>
</feature>
<dbReference type="WBParaSite" id="MCOS_0000615901-mRNA-1">
    <property type="protein sequence ID" value="MCOS_0000615901-mRNA-1"/>
    <property type="gene ID" value="MCOS_0000615901"/>
</dbReference>
<protein>
    <submittedName>
        <fullName evidence="8">RRM domain-containing protein</fullName>
    </submittedName>
</protein>
<dbReference type="CDD" id="cd00590">
    <property type="entry name" value="RRM_SF"/>
    <property type="match status" value="1"/>
</dbReference>
<dbReference type="STRING" id="53468.A0A0R3UG50"/>
<feature type="domain" description="RRM" evidence="5">
    <location>
        <begin position="355"/>
        <end position="433"/>
    </location>
</feature>
<dbReference type="AlphaFoldDB" id="A0A0R3UG50"/>
<proteinExistence type="predicted"/>
<evidence type="ECO:0000256" key="3">
    <source>
        <dbReference type="SAM" id="Coils"/>
    </source>
</evidence>
<evidence type="ECO:0000313" key="8">
    <source>
        <dbReference type="WBParaSite" id="MCOS_0000615901-mRNA-1"/>
    </source>
</evidence>
<evidence type="ECO:0000256" key="2">
    <source>
        <dbReference type="PROSITE-ProRule" id="PRU00176"/>
    </source>
</evidence>
<evidence type="ECO:0000256" key="4">
    <source>
        <dbReference type="SAM" id="MobiDB-lite"/>
    </source>
</evidence>
<gene>
    <name evidence="6" type="ORF">MCOS_LOCUS6160</name>
</gene>
<feature type="compositionally biased region" description="Pro residues" evidence="4">
    <location>
        <begin position="331"/>
        <end position="352"/>
    </location>
</feature>
<feature type="domain" description="RRM" evidence="5">
    <location>
        <begin position="522"/>
        <end position="594"/>
    </location>
</feature>
<dbReference type="GO" id="GO:0003723">
    <property type="term" value="F:RNA binding"/>
    <property type="evidence" value="ECO:0007669"/>
    <property type="project" value="UniProtKB-UniRule"/>
</dbReference>
<dbReference type="InterPro" id="IPR012677">
    <property type="entry name" value="Nucleotide-bd_a/b_plait_sf"/>
</dbReference>
<dbReference type="InterPro" id="IPR000504">
    <property type="entry name" value="RRM_dom"/>
</dbReference>
<name>A0A0R3UG50_MESCO</name>
<dbReference type="PANTHER" id="PTHR11176:SF57">
    <property type="entry name" value="PROTEIN BOULE"/>
    <property type="match status" value="1"/>
</dbReference>
<dbReference type="SUPFAM" id="SSF54928">
    <property type="entry name" value="RNA-binding domain, RBD"/>
    <property type="match status" value="4"/>
</dbReference>
<sequence>MTLSAELAELCRIKKRLQQKNTEIRDAQRKSAELTENIEEATTTLESASTETLNRSLKHLESLFKSEVDRMSPFNDLVSNLRGEITELTEHCEENLDSAMHPIDVITTTTKKLHLLSEVSESSVQDETPDGESSYRQVFVGGLRPHMNRKVLTSYFCRFGAVKFVNVVTPRGFAYVTFADAASAAKATSERVHFIAGGRVEVQKFLPKNLRNAKKASPPAPEPPTPIPTPQPQPVPPRSRKVFVGGLHHDTTSEELRAALSELGPVEDARVVPGRGYGLAVFENLETFELAVSNRWHLVGTKRVELVPFVSGKTIPNELNRAASLRTAKKAPPPAAEPPTPIPTPQPQPVPPRSRKVFVGGLHHDTTSEELRAALSELGPVEDARVVPGRGYGLAVFEKLETFQLAVSKRESLSSSSSYIPSVEACGRKLYVEGFGKGTSDVALRMYFAQFGAILLCQVSGDRGSLVFESPHSLVRAVKTQPHYLDGHKLTLIVPSGSPKSNLPKENTGSRGLINTPSVLPRKLLLYGIPAGTTYSVLQAYFTKFGPVEFAMVNKETGTEGFVVFRNLASVDAAMSAQPHYISNKAVYLRKAENPLLPFDVGGNIPKNVSFESIL</sequence>
<dbReference type="PROSITE" id="PS50102">
    <property type="entry name" value="RRM"/>
    <property type="match status" value="5"/>
</dbReference>
<dbReference type="InterPro" id="IPR035979">
    <property type="entry name" value="RBD_domain_sf"/>
</dbReference>